<dbReference type="SUPFAM" id="SSF51445">
    <property type="entry name" value="(Trans)glycosidases"/>
    <property type="match status" value="1"/>
</dbReference>
<dbReference type="InterPro" id="IPR004193">
    <property type="entry name" value="Glyco_hydro_13_N"/>
</dbReference>
<comment type="caution">
    <text evidence="7">The sequence shown here is derived from an EMBL/GenBank/DDBJ whole genome shotgun (WGS) entry which is preliminary data.</text>
</comment>
<dbReference type="GO" id="GO:0005978">
    <property type="term" value="P:glycogen biosynthetic process"/>
    <property type="evidence" value="ECO:0007669"/>
    <property type="project" value="TreeGrafter"/>
</dbReference>
<dbReference type="InterPro" id="IPR014756">
    <property type="entry name" value="Ig_E-set"/>
</dbReference>
<proteinExistence type="predicted"/>
<gene>
    <name evidence="7" type="primary">glgAB</name>
    <name evidence="7" type="ORF">CSEC_0528</name>
</gene>
<organism evidence="7 8">
    <name type="scientific">Candidatus Criblamydia sequanensis CRIB-18</name>
    <dbReference type="NCBI Taxonomy" id="1437425"/>
    <lineage>
        <taxon>Bacteria</taxon>
        <taxon>Pseudomonadati</taxon>
        <taxon>Chlamydiota</taxon>
        <taxon>Chlamydiia</taxon>
        <taxon>Parachlamydiales</taxon>
        <taxon>Candidatus Criblamydiaceae</taxon>
        <taxon>Candidatus Criblamydia</taxon>
    </lineage>
</organism>
<protein>
    <recommendedName>
        <fullName evidence="2">starch synthase</fullName>
        <ecNumber evidence="2">2.4.1.21</ecNumber>
    </recommendedName>
</protein>
<dbReference type="SMART" id="SM00642">
    <property type="entry name" value="Aamy"/>
    <property type="match status" value="1"/>
</dbReference>
<dbReference type="EMBL" id="CCEJ010000003">
    <property type="protein sequence ID" value="CDR33362.1"/>
    <property type="molecule type" value="Genomic_DNA"/>
</dbReference>
<dbReference type="RefSeq" id="WP_053331710.1">
    <property type="nucleotide sequence ID" value="NZ_CCEJ010000003.1"/>
</dbReference>
<keyword evidence="3 7" id="KW-0328">Glycosyltransferase</keyword>
<accession>A0A090CY74</accession>
<keyword evidence="5" id="KW-0119">Carbohydrate metabolism</keyword>
<dbReference type="InterPro" id="IPR013534">
    <property type="entry name" value="Starch_synth_cat_dom"/>
</dbReference>
<dbReference type="GO" id="GO:0004553">
    <property type="term" value="F:hydrolase activity, hydrolyzing O-glycosyl compounds"/>
    <property type="evidence" value="ECO:0007669"/>
    <property type="project" value="InterPro"/>
</dbReference>
<dbReference type="Gene3D" id="3.20.20.80">
    <property type="entry name" value="Glycosidases"/>
    <property type="match status" value="1"/>
</dbReference>
<dbReference type="PANTHER" id="PTHR43651:SF3">
    <property type="entry name" value="1,4-ALPHA-GLUCAN-BRANCHING ENZYME"/>
    <property type="match status" value="1"/>
</dbReference>
<name>A0A090CY74_9BACT</name>
<dbReference type="SUPFAM" id="SSF53756">
    <property type="entry name" value="UDP-Glycosyltransferase/glycogen phosphorylase"/>
    <property type="match status" value="1"/>
</dbReference>
<dbReference type="InterPro" id="IPR017853">
    <property type="entry name" value="GH"/>
</dbReference>
<dbReference type="OrthoDB" id="9800174at2"/>
<dbReference type="GO" id="GO:0005829">
    <property type="term" value="C:cytosol"/>
    <property type="evidence" value="ECO:0007669"/>
    <property type="project" value="TreeGrafter"/>
</dbReference>
<dbReference type="InterPro" id="IPR013783">
    <property type="entry name" value="Ig-like_fold"/>
</dbReference>
<dbReference type="Gene3D" id="2.60.40.10">
    <property type="entry name" value="Immunoglobulins"/>
    <property type="match status" value="1"/>
</dbReference>
<dbReference type="eggNOG" id="COG0296">
    <property type="taxonomic scope" value="Bacteria"/>
</dbReference>
<dbReference type="STRING" id="1437425.CSEC_0528"/>
<evidence type="ECO:0000313" key="7">
    <source>
        <dbReference type="EMBL" id="CDR33362.1"/>
    </source>
</evidence>
<dbReference type="Gene3D" id="3.40.50.2000">
    <property type="entry name" value="Glycogen Phosphorylase B"/>
    <property type="match status" value="2"/>
</dbReference>
<evidence type="ECO:0000313" key="8">
    <source>
        <dbReference type="Proteomes" id="UP000031552"/>
    </source>
</evidence>
<dbReference type="GO" id="GO:0009011">
    <property type="term" value="F:alpha-1,4-glucan glucosyltransferase (ADP-glucose donor) activity"/>
    <property type="evidence" value="ECO:0007669"/>
    <property type="project" value="UniProtKB-EC"/>
</dbReference>
<evidence type="ECO:0000259" key="6">
    <source>
        <dbReference type="SMART" id="SM00642"/>
    </source>
</evidence>
<dbReference type="Proteomes" id="UP000031552">
    <property type="component" value="Unassembled WGS sequence"/>
</dbReference>
<dbReference type="SUPFAM" id="SSF81296">
    <property type="entry name" value="E set domains"/>
    <property type="match status" value="1"/>
</dbReference>
<dbReference type="Pfam" id="PF00128">
    <property type="entry name" value="Alpha-amylase"/>
    <property type="match status" value="1"/>
</dbReference>
<evidence type="ECO:0000256" key="2">
    <source>
        <dbReference type="ARBA" id="ARBA00012588"/>
    </source>
</evidence>
<dbReference type="Pfam" id="PF08323">
    <property type="entry name" value="Glyco_transf_5"/>
    <property type="match status" value="1"/>
</dbReference>
<keyword evidence="8" id="KW-1185">Reference proteome</keyword>
<dbReference type="InterPro" id="IPR006047">
    <property type="entry name" value="GH13_cat_dom"/>
</dbReference>
<dbReference type="eggNOG" id="COG0297">
    <property type="taxonomic scope" value="Bacteria"/>
</dbReference>
<sequence length="1613" mass="184566">MNIENNSKISSIFHVNERTEELQRSITNVSAANPEITLEILKKTQLSLFEKLILKIVNFVRSLFGLKSKAINRLLQTQTIAAKCIRFCGTSKANPPLNQELPIIITAGKLNLFATKCQFKIAKAQDHTEILQQIQEVSKNEEVFSESQISNKKVFNKLKNILNNIVEIYSNKQPEKLNKKIETFDDLIKKAFCMTDENNQNVVQQLNKLYLKKKEGYSALVNLHVIKQKLKKDFTPKKLQELLQDHFEEFSKFENDASRLDPSKALEYLSQKIQKKKAYIQKIDKVLDDFSNKVHDDFSVYKVSAKRLIEEIPSEILDKPINVTMIGVEFTGLIKEGGLAEALEGMAKAMKNQHPDNKVRLIFPKFNILPAEIQKAINQVQPSSHLNSKDKPYKVYTIELGGIEYNFIEDPSFILSGQRPSIYGPDEASSKERFAVFSGLAADFVKELKTDVIHLHDWHVAGVALKLHNDSPEKRDYPPIVFTYHNNSRMAQGRFEQGIYNYEPVIQGLIQAGIASENVNFFVEAIKKSDAITTVSESFGIESQDMSRGEGVSFAAREAAQAGKLTGIINGSNPHSWNPEEDALLKNWKDPETGIPFDLTYGPNEDDLTLIEKKELCKTHLQKWAAQNFPHAKVDFTKPIVTYVGRFDSYQKGLDKLEGAIEETLKNGGQFIVMGSLEDKKASKILDDLEIKYKENVLFIRDFKDPNGRYHYQQGDKDRQGCGSLVRGASDFLLIPSKFEPCGLVQFEGWLFGSLSIGSKVGGLSDTIIPPEKNSERFNGFLFNREEKNSMETAIRTALLTWKNYTPEQKGRLVRRIIEEGRKYSWSTSPSGYSPIEKYRFVYENAKKFAIQRKNPLKRPLVNICSQMDKIRDTSLIQHHRASNSDKLEENYSAYFYNQFNFKKLEKMYRALPEKVRGRVSSPYGYKVNSKTYEKLGSHFISGADGANIEGVQFAVEAPQAKTVQVKILTENQSHLYELSKEKNGTWAGFVPGLGIGTYYQFIVNGQIKLDPLGLSHLQNPIPGEPLCSVVVDRAYEWNDQEWMQSRVENAGKPAPVSVYEVHPLTWKKKNGEFLNYREFALELVKHCKTMGYTHVELMGILEHPNEISWGYQVTGFFSPTSRMGTPEDFKYLVETLHNHQIGVYLDWIPAHFAKDPNALSYFDGSNQYQPSFLALLFSIRNLAFDWGTYFFDYGKKPIRNFLTSSAIYWLKEMHIDGLRVDAVRCMLLSEDSNSSRRFLKDLNTVVHRDFPGVMMMAEDYSGEMETTKSMASGGLGFDQKWNIGWMKNSLEYFSKPPTERKGYYHKITTAVSEDTFHKMILAISHDEVTIKLNALLEKNTNLSVEEKFANLRAFFGYIMSAPGKKLMFMGCDSGLSQGWDEFIGKEKGLMDLKLGEKESNSQKTLQRLNRIYKSYTPFWQHDDNANDLTWIEKNDPQKIIHAYRRTSNEGESIACFHNFSSEHVEEFKVFFENKEILEKMKILALKGKKNKRDNANKDLSSEEIEKLSCLSRYPNFFEKIKNDANLKKEFFKWVFQSKKSIEEFLKKHGLPNLQWHPHEIFNSDETEFGGKGRTNKKLEYLKDGSGTIIGYKLQVPPLSNVFISENASPLPT</sequence>
<evidence type="ECO:0000256" key="4">
    <source>
        <dbReference type="ARBA" id="ARBA00022679"/>
    </source>
</evidence>
<dbReference type="Pfam" id="PF02922">
    <property type="entry name" value="CBM_48"/>
    <property type="match status" value="1"/>
</dbReference>
<evidence type="ECO:0000256" key="5">
    <source>
        <dbReference type="ARBA" id="ARBA00023277"/>
    </source>
</evidence>
<comment type="catalytic activity">
    <reaction evidence="1">
        <text>[(1-&gt;4)-alpha-D-glucosyl](n) + ADP-alpha-D-glucose = [(1-&gt;4)-alpha-D-glucosyl](n+1) + ADP + H(+)</text>
        <dbReference type="Rhea" id="RHEA:18189"/>
        <dbReference type="Rhea" id="RHEA-COMP:9584"/>
        <dbReference type="Rhea" id="RHEA-COMP:9587"/>
        <dbReference type="ChEBI" id="CHEBI:15378"/>
        <dbReference type="ChEBI" id="CHEBI:15444"/>
        <dbReference type="ChEBI" id="CHEBI:57498"/>
        <dbReference type="ChEBI" id="CHEBI:456216"/>
        <dbReference type="EC" id="2.4.1.21"/>
    </reaction>
</comment>
<reference evidence="7" key="2">
    <citation type="submission" date="2014-09" db="EMBL/GenBank/DDBJ databases">
        <title>Criblamydia sequanensis harbors a mega-plasmid encoding arsenite resistance.</title>
        <authorList>
            <person name="Bertelli C."/>
            <person name="Goesmann A."/>
            <person name="Greub G."/>
        </authorList>
    </citation>
    <scope>NUCLEOTIDE SEQUENCE [LARGE SCALE GENOMIC DNA]</scope>
    <source>
        <strain evidence="7">CRIB-18</strain>
    </source>
</reference>
<keyword evidence="4 7" id="KW-0808">Transferase</keyword>
<dbReference type="GO" id="GO:0003844">
    <property type="term" value="F:1,4-alpha-glucan branching enzyme activity"/>
    <property type="evidence" value="ECO:0007669"/>
    <property type="project" value="TreeGrafter"/>
</dbReference>
<dbReference type="CDD" id="cd11322">
    <property type="entry name" value="AmyAc_Glg_BE"/>
    <property type="match status" value="1"/>
</dbReference>
<dbReference type="EC" id="2.4.1.21" evidence="2"/>
<evidence type="ECO:0000256" key="1">
    <source>
        <dbReference type="ARBA" id="ARBA00001478"/>
    </source>
</evidence>
<feature type="domain" description="Glycosyl hydrolase family 13 catalytic" evidence="6">
    <location>
        <begin position="1061"/>
        <end position="1394"/>
    </location>
</feature>
<dbReference type="PANTHER" id="PTHR43651">
    <property type="entry name" value="1,4-ALPHA-GLUCAN-BRANCHING ENZYME"/>
    <property type="match status" value="1"/>
</dbReference>
<reference evidence="7" key="1">
    <citation type="submission" date="2013-12" db="EMBL/GenBank/DDBJ databases">
        <authorList>
            <person name="Linke B."/>
        </authorList>
    </citation>
    <scope>NUCLEOTIDE SEQUENCE [LARGE SCALE GENOMIC DNA]</scope>
    <source>
        <strain evidence="7">CRIB-18</strain>
    </source>
</reference>
<evidence type="ECO:0000256" key="3">
    <source>
        <dbReference type="ARBA" id="ARBA00022676"/>
    </source>
</evidence>